<protein>
    <submittedName>
        <fullName evidence="1">Uncharacterized protein</fullName>
    </submittedName>
</protein>
<gene>
    <name evidence="1" type="ORF">D8K17_04970</name>
</gene>
<dbReference type="Pfam" id="PF14470">
    <property type="entry name" value="bPH_3"/>
    <property type="match status" value="1"/>
</dbReference>
<dbReference type="InterPro" id="IPR039519">
    <property type="entry name" value="YokE-like_PH"/>
</dbReference>
<comment type="caution">
    <text evidence="1">The sequence shown here is derived from an EMBL/GenBank/DDBJ whole genome shotgun (WGS) entry which is preliminary data.</text>
</comment>
<dbReference type="EMBL" id="RBVM01000001">
    <property type="protein sequence ID" value="RKO37692.1"/>
    <property type="molecule type" value="Genomic_DNA"/>
</dbReference>
<evidence type="ECO:0000313" key="1">
    <source>
        <dbReference type="EMBL" id="RKO37692.1"/>
    </source>
</evidence>
<proteinExistence type="predicted"/>
<sequence length="181" mass="20478">MDKFDKMSQKNPDLAPYIEQLKKAGVSDTFGTKKEVKQLPQVMRENEIISFATSGFVDGDTVLIVITNFRLFFLNNGMIFGKKFTEFPLDKITDLTYSQKLLLANVSFSSGFSRVEVKNINKKDAPILVDKIKLSILKNKSVTADINDTSIADELKKFKELLDLGAITQEEFEIQKSKLLK</sequence>
<dbReference type="AlphaFoldDB" id="A0A8B3F614"/>
<name>A0A8B3F614_LACLL</name>
<reference evidence="1" key="1">
    <citation type="submission" date="2018-10" db="EMBL/GenBank/DDBJ databases">
        <title>Chromosomal inversion in Lactococcus lactis subsp. lactis bv. diacetylactis S50.</title>
        <authorList>
            <person name="Kojic M."/>
            <person name="Jovcic B."/>
        </authorList>
    </citation>
    <scope>NUCLEOTIDE SEQUENCE</scope>
    <source>
        <strain evidence="1">S50</strain>
    </source>
</reference>
<dbReference type="InterPro" id="IPR018649">
    <property type="entry name" value="SHOCT"/>
</dbReference>
<accession>A0A8B3F614</accession>
<dbReference type="Pfam" id="PF09851">
    <property type="entry name" value="SHOCT"/>
    <property type="match status" value="1"/>
</dbReference>
<organism evidence="1">
    <name type="scientific">Lactococcus lactis subsp. lactis bv. diacetylactis</name>
    <dbReference type="NCBI Taxonomy" id="44688"/>
    <lineage>
        <taxon>Bacteria</taxon>
        <taxon>Bacillati</taxon>
        <taxon>Bacillota</taxon>
        <taxon>Bacilli</taxon>
        <taxon>Lactobacillales</taxon>
        <taxon>Streptococcaceae</taxon>
        <taxon>Lactococcus</taxon>
    </lineage>
</organism>
<dbReference type="RefSeq" id="WP_023349242.1">
    <property type="nucleotide sequence ID" value="NZ_CP061322.1"/>
</dbReference>